<accession>A0A1Y0IDK2</accession>
<evidence type="ECO:0000313" key="2">
    <source>
        <dbReference type="EMBL" id="ARU57454.1"/>
    </source>
</evidence>
<keyword evidence="1" id="KW-0812">Transmembrane</keyword>
<gene>
    <name evidence="2" type="ORF">OLMES_3416</name>
</gene>
<dbReference type="OrthoDB" id="8750002at2"/>
<sequence length="250" mass="26498">MLTSKKQIDKSRLGRLLVNRGYISEAQLDAALVEQAASGARLGEVLIAQGWICERELERTLKHQKRYRYAAAFVAMAVAPLQPMVAFAAGSAGAAVIPTQSSQVKGLAGLSGLKPLDDSEMASVTAKGLVEDIGQLTDIVERVKNSENGEIVPEEGDAVPQVALLAHLAAPMTNFLDSNTKIEGVVYDTATAPFSLNSDGSVNIAMPSHIDRISMTDIKPLGAADGAASMGNIYISDINFANTSMTIRLR</sequence>
<evidence type="ECO:0000256" key="1">
    <source>
        <dbReference type="SAM" id="Phobius"/>
    </source>
</evidence>
<dbReference type="InterPro" id="IPR037257">
    <property type="entry name" value="T2SS_E_N_sf"/>
</dbReference>
<name>A0A1Y0IDK2_9GAMM</name>
<reference evidence="2 3" key="1">
    <citation type="submission" date="2017-05" db="EMBL/GenBank/DDBJ databases">
        <title>Genomic insights into alkan degradation activity of Oleiphilus messinensis.</title>
        <authorList>
            <person name="Kozyavkin S.A."/>
            <person name="Slesarev A.I."/>
            <person name="Golyshin P.N."/>
            <person name="Korzhenkov A."/>
            <person name="Golyshina O.N."/>
            <person name="Toshchakov S.V."/>
        </authorList>
    </citation>
    <scope>NUCLEOTIDE SEQUENCE [LARGE SCALE GENOMIC DNA]</scope>
    <source>
        <strain evidence="2 3">ME102</strain>
    </source>
</reference>
<dbReference type="RefSeq" id="WP_087462350.1">
    <property type="nucleotide sequence ID" value="NZ_CP021425.1"/>
</dbReference>
<dbReference type="SUPFAM" id="SSF160246">
    <property type="entry name" value="EspE N-terminal domain-like"/>
    <property type="match status" value="1"/>
</dbReference>
<dbReference type="EMBL" id="CP021425">
    <property type="protein sequence ID" value="ARU57454.1"/>
    <property type="molecule type" value="Genomic_DNA"/>
</dbReference>
<keyword evidence="1" id="KW-1133">Transmembrane helix</keyword>
<evidence type="ECO:0000313" key="3">
    <source>
        <dbReference type="Proteomes" id="UP000196027"/>
    </source>
</evidence>
<dbReference type="AlphaFoldDB" id="A0A1Y0IDK2"/>
<keyword evidence="3" id="KW-1185">Reference proteome</keyword>
<proteinExistence type="predicted"/>
<organism evidence="2 3">
    <name type="scientific">Oleiphilus messinensis</name>
    <dbReference type="NCBI Taxonomy" id="141451"/>
    <lineage>
        <taxon>Bacteria</taxon>
        <taxon>Pseudomonadati</taxon>
        <taxon>Pseudomonadota</taxon>
        <taxon>Gammaproteobacteria</taxon>
        <taxon>Oceanospirillales</taxon>
        <taxon>Oleiphilaceae</taxon>
        <taxon>Oleiphilus</taxon>
    </lineage>
</organism>
<keyword evidence="1" id="KW-0472">Membrane</keyword>
<protein>
    <submittedName>
        <fullName evidence="2">Type II secretory pathway ATPase PulE/Tfp pilus assembly pathway ATPase PilB</fullName>
    </submittedName>
</protein>
<feature type="transmembrane region" description="Helical" evidence="1">
    <location>
        <begin position="69"/>
        <end position="97"/>
    </location>
</feature>
<dbReference type="Proteomes" id="UP000196027">
    <property type="component" value="Chromosome"/>
</dbReference>
<dbReference type="KEGG" id="ome:OLMES_3416"/>